<dbReference type="InterPro" id="IPR002328">
    <property type="entry name" value="ADH_Zn_CS"/>
</dbReference>
<name>A0A429Y769_9BACI</name>
<evidence type="ECO:0000259" key="7">
    <source>
        <dbReference type="SMART" id="SM00829"/>
    </source>
</evidence>
<dbReference type="PANTHER" id="PTHR43880">
    <property type="entry name" value="ALCOHOL DEHYDROGENASE"/>
    <property type="match status" value="1"/>
</dbReference>
<dbReference type="FunFam" id="3.40.50.720:FF:000003">
    <property type="entry name" value="S-(hydroxymethyl)glutathione dehydrogenase"/>
    <property type="match status" value="1"/>
</dbReference>
<reference evidence="8" key="1">
    <citation type="submission" date="2018-12" db="EMBL/GenBank/DDBJ databases">
        <authorList>
            <person name="Sun L."/>
            <person name="Chen Z."/>
        </authorList>
    </citation>
    <scope>NUCLEOTIDE SEQUENCE [LARGE SCALE GENOMIC DNA]</scope>
    <source>
        <strain evidence="8">3-2-2</strain>
    </source>
</reference>
<dbReference type="InterPro" id="IPR013149">
    <property type="entry name" value="ADH-like_C"/>
</dbReference>
<evidence type="ECO:0000313" key="9">
    <source>
        <dbReference type="Proteomes" id="UP000287156"/>
    </source>
</evidence>
<protein>
    <submittedName>
        <fullName evidence="8">Zn-dependent alcohol dehydrogenase</fullName>
    </submittedName>
</protein>
<evidence type="ECO:0000256" key="1">
    <source>
        <dbReference type="ARBA" id="ARBA00001947"/>
    </source>
</evidence>
<organism evidence="8 9">
    <name type="scientific">Siminovitchia acidinfaciens</name>
    <dbReference type="NCBI Taxonomy" id="2321395"/>
    <lineage>
        <taxon>Bacteria</taxon>
        <taxon>Bacillati</taxon>
        <taxon>Bacillota</taxon>
        <taxon>Bacilli</taxon>
        <taxon>Bacillales</taxon>
        <taxon>Bacillaceae</taxon>
        <taxon>Siminovitchia</taxon>
    </lineage>
</organism>
<dbReference type="Pfam" id="PF08240">
    <property type="entry name" value="ADH_N"/>
    <property type="match status" value="1"/>
</dbReference>
<comment type="caution">
    <text evidence="8">The sequence shown here is derived from an EMBL/GenBank/DDBJ whole genome shotgun (WGS) entry which is preliminary data.</text>
</comment>
<dbReference type="RefSeq" id="WP_126047169.1">
    <property type="nucleotide sequence ID" value="NZ_QYTV02000001.1"/>
</dbReference>
<keyword evidence="3 6" id="KW-0862">Zinc</keyword>
<proteinExistence type="inferred from homology"/>
<evidence type="ECO:0000256" key="4">
    <source>
        <dbReference type="ARBA" id="ARBA00023002"/>
    </source>
</evidence>
<dbReference type="OrthoDB" id="9806940at2"/>
<dbReference type="Gene3D" id="3.90.180.10">
    <property type="entry name" value="Medium-chain alcohol dehydrogenases, catalytic domain"/>
    <property type="match status" value="1"/>
</dbReference>
<dbReference type="PROSITE" id="PS00059">
    <property type="entry name" value="ADH_ZINC"/>
    <property type="match status" value="1"/>
</dbReference>
<dbReference type="InterPro" id="IPR020843">
    <property type="entry name" value="ER"/>
</dbReference>
<accession>A0A429Y769</accession>
<dbReference type="Gene3D" id="3.40.50.720">
    <property type="entry name" value="NAD(P)-binding Rossmann-like Domain"/>
    <property type="match status" value="1"/>
</dbReference>
<dbReference type="GO" id="GO:0051903">
    <property type="term" value="F:S-(hydroxymethyl)glutathione dehydrogenase [NAD(P)+] activity"/>
    <property type="evidence" value="ECO:0007669"/>
    <property type="project" value="TreeGrafter"/>
</dbReference>
<dbReference type="EMBL" id="QYTV02000001">
    <property type="protein sequence ID" value="RST77299.1"/>
    <property type="molecule type" value="Genomic_DNA"/>
</dbReference>
<sequence length="358" mass="38493">MKAAVFYGPGIPITVEDVDIRPPGPGEVLVKIHYSGICHSDYRVLTGDWEYPMPKVLGHEGAGTIEKIGANVTDLKVGDHVILSWIPSCKKCYHCVSGRPNLCESYKTKIESHISLNGKPVYPEFRVGSFAEYAVVPESGAIKIRDDMPLDKACLIGCSVMTGVGSVINTAKVEPGSSVLVVGCGGVGLSIVQGAALTSAGKIIVADLNEDKLEKAIEFGATHAIHSGRHDLLTEVMRITDNVGVDYAFEAIGHVKTIELAYETIRTGGTAVIVGQAASGQTVSIDPFEMSDREKKLIGCNYGSARPEIDFSRLVDLYMMRKLDVDSMISHVISLGDINEAFERMGKGEGLRTIIKIV</sequence>
<dbReference type="PANTHER" id="PTHR43880:SF12">
    <property type="entry name" value="ALCOHOL DEHYDROGENASE CLASS-3"/>
    <property type="match status" value="1"/>
</dbReference>
<evidence type="ECO:0000256" key="3">
    <source>
        <dbReference type="ARBA" id="ARBA00022833"/>
    </source>
</evidence>
<dbReference type="Proteomes" id="UP000287156">
    <property type="component" value="Unassembled WGS sequence"/>
</dbReference>
<gene>
    <name evidence="8" type="ORF">D4T97_002070</name>
</gene>
<dbReference type="SUPFAM" id="SSF51735">
    <property type="entry name" value="NAD(P)-binding Rossmann-fold domains"/>
    <property type="match status" value="1"/>
</dbReference>
<dbReference type="GO" id="GO:0008270">
    <property type="term" value="F:zinc ion binding"/>
    <property type="evidence" value="ECO:0007669"/>
    <property type="project" value="InterPro"/>
</dbReference>
<dbReference type="InterPro" id="IPR036291">
    <property type="entry name" value="NAD(P)-bd_dom_sf"/>
</dbReference>
<dbReference type="CDD" id="cd08279">
    <property type="entry name" value="Zn_ADH_class_III"/>
    <property type="match status" value="1"/>
</dbReference>
<dbReference type="InterPro" id="IPR011032">
    <property type="entry name" value="GroES-like_sf"/>
</dbReference>
<evidence type="ECO:0000256" key="6">
    <source>
        <dbReference type="RuleBase" id="RU361277"/>
    </source>
</evidence>
<feature type="domain" description="Enoyl reductase (ER)" evidence="7">
    <location>
        <begin position="10"/>
        <end position="355"/>
    </location>
</feature>
<dbReference type="AlphaFoldDB" id="A0A429Y769"/>
<dbReference type="SMART" id="SM00829">
    <property type="entry name" value="PKS_ER"/>
    <property type="match status" value="1"/>
</dbReference>
<keyword evidence="5" id="KW-0520">NAD</keyword>
<dbReference type="Pfam" id="PF00107">
    <property type="entry name" value="ADH_zinc_N"/>
    <property type="match status" value="1"/>
</dbReference>
<evidence type="ECO:0000313" key="8">
    <source>
        <dbReference type="EMBL" id="RST77299.1"/>
    </source>
</evidence>
<dbReference type="InterPro" id="IPR013154">
    <property type="entry name" value="ADH-like_N"/>
</dbReference>
<evidence type="ECO:0000256" key="2">
    <source>
        <dbReference type="ARBA" id="ARBA00022723"/>
    </source>
</evidence>
<dbReference type="SUPFAM" id="SSF50129">
    <property type="entry name" value="GroES-like"/>
    <property type="match status" value="2"/>
</dbReference>
<dbReference type="GO" id="GO:0046294">
    <property type="term" value="P:formaldehyde catabolic process"/>
    <property type="evidence" value="ECO:0007669"/>
    <property type="project" value="TreeGrafter"/>
</dbReference>
<dbReference type="GO" id="GO:0005829">
    <property type="term" value="C:cytosol"/>
    <property type="evidence" value="ECO:0007669"/>
    <property type="project" value="TreeGrafter"/>
</dbReference>
<comment type="cofactor">
    <cofactor evidence="1 6">
        <name>Zn(2+)</name>
        <dbReference type="ChEBI" id="CHEBI:29105"/>
    </cofactor>
</comment>
<keyword evidence="4" id="KW-0560">Oxidoreductase</keyword>
<keyword evidence="2 6" id="KW-0479">Metal-binding</keyword>
<comment type="similarity">
    <text evidence="6">Belongs to the zinc-containing alcohol dehydrogenase family.</text>
</comment>
<keyword evidence="9" id="KW-1185">Reference proteome</keyword>
<evidence type="ECO:0000256" key="5">
    <source>
        <dbReference type="ARBA" id="ARBA00023027"/>
    </source>
</evidence>